<dbReference type="Proteomes" id="UP000177053">
    <property type="component" value="Unassembled WGS sequence"/>
</dbReference>
<evidence type="ECO:0000256" key="5">
    <source>
        <dbReference type="ARBA" id="ARBA00022695"/>
    </source>
</evidence>
<evidence type="ECO:0000256" key="8">
    <source>
        <dbReference type="ARBA" id="ARBA00023125"/>
    </source>
</evidence>
<dbReference type="InterPro" id="IPR022637">
    <property type="entry name" value="DNA_polIII_beta_cen"/>
</dbReference>
<dbReference type="GO" id="GO:0009360">
    <property type="term" value="C:DNA polymerase III complex"/>
    <property type="evidence" value="ECO:0007669"/>
    <property type="project" value="InterPro"/>
</dbReference>
<dbReference type="InterPro" id="IPR022635">
    <property type="entry name" value="DNA_polIII_beta_C"/>
</dbReference>
<evidence type="ECO:0000256" key="9">
    <source>
        <dbReference type="PIRNR" id="PIRNR000804"/>
    </source>
</evidence>
<evidence type="ECO:0000313" key="13">
    <source>
        <dbReference type="EMBL" id="OGM10813.1"/>
    </source>
</evidence>
<evidence type="ECO:0000256" key="1">
    <source>
        <dbReference type="ARBA" id="ARBA00004496"/>
    </source>
</evidence>
<evidence type="ECO:0000256" key="6">
    <source>
        <dbReference type="ARBA" id="ARBA00022705"/>
    </source>
</evidence>
<dbReference type="InterPro" id="IPR046938">
    <property type="entry name" value="DNA_clamp_sf"/>
</dbReference>
<comment type="subcellular location">
    <subcellularLocation>
        <location evidence="1 9">Cytoplasm</location>
    </subcellularLocation>
</comment>
<dbReference type="Pfam" id="PF00712">
    <property type="entry name" value="DNA_pol3_beta"/>
    <property type="match status" value="1"/>
</dbReference>
<comment type="similarity">
    <text evidence="2 9">Belongs to the beta sliding clamp family.</text>
</comment>
<keyword evidence="4 9" id="KW-0808">Transferase</keyword>
<dbReference type="InterPro" id="IPR022634">
    <property type="entry name" value="DNA_polIII_beta_N"/>
</dbReference>
<dbReference type="EMBL" id="MGFS01000028">
    <property type="protein sequence ID" value="OGM10813.1"/>
    <property type="molecule type" value="Genomic_DNA"/>
</dbReference>
<dbReference type="Gene3D" id="3.10.150.10">
    <property type="entry name" value="DNA Polymerase III, subunit A, domain 2"/>
    <property type="match status" value="1"/>
</dbReference>
<dbReference type="Gene3D" id="3.70.10.10">
    <property type="match status" value="1"/>
</dbReference>
<feature type="domain" description="DNA polymerase III beta sliding clamp N-terminal" evidence="10">
    <location>
        <begin position="1"/>
        <end position="117"/>
    </location>
</feature>
<feature type="domain" description="DNA polymerase III beta sliding clamp central" evidence="11">
    <location>
        <begin position="128"/>
        <end position="242"/>
    </location>
</feature>
<dbReference type="PANTHER" id="PTHR30478:SF0">
    <property type="entry name" value="BETA SLIDING CLAMP"/>
    <property type="match status" value="1"/>
</dbReference>
<comment type="caution">
    <text evidence="13">The sequence shown here is derived from an EMBL/GenBank/DDBJ whole genome shotgun (WGS) entry which is preliminary data.</text>
</comment>
<keyword evidence="6 9" id="KW-0235">DNA replication</keyword>
<dbReference type="CDD" id="cd00140">
    <property type="entry name" value="beta_clamp"/>
    <property type="match status" value="1"/>
</dbReference>
<keyword evidence="8" id="KW-0238">DNA-binding</keyword>
<dbReference type="GO" id="GO:0003887">
    <property type="term" value="F:DNA-directed DNA polymerase activity"/>
    <property type="evidence" value="ECO:0007669"/>
    <property type="project" value="UniProtKB-UniRule"/>
</dbReference>
<proteinExistence type="inferred from homology"/>
<dbReference type="GO" id="GO:0005737">
    <property type="term" value="C:cytoplasm"/>
    <property type="evidence" value="ECO:0007669"/>
    <property type="project" value="UniProtKB-SubCell"/>
</dbReference>
<comment type="function">
    <text evidence="9">Confers DNA tethering and processivity to DNA polymerases and other proteins. Acts as a clamp, forming a ring around DNA (a reaction catalyzed by the clamp-loading complex) which diffuses in an ATP-independent manner freely and bidirectionally along dsDNA. Initially characterized for its ability to contact the catalytic subunit of DNA polymerase III (Pol III), a complex, multichain enzyme responsible for most of the replicative synthesis in bacteria; Pol III exhibits 3'-5' exonuclease proofreading activity. The beta chain is required for initiation of replication as well as for processivity of DNA replication.</text>
</comment>
<dbReference type="PIRSF" id="PIRSF000804">
    <property type="entry name" value="DNA_pol_III_b"/>
    <property type="match status" value="1"/>
</dbReference>
<name>A0A1F7X7D4_9BACT</name>
<accession>A0A1F7X7D4</accession>
<dbReference type="GO" id="GO:0003677">
    <property type="term" value="F:DNA binding"/>
    <property type="evidence" value="ECO:0007669"/>
    <property type="project" value="UniProtKB-UniRule"/>
</dbReference>
<dbReference type="GO" id="GO:0008408">
    <property type="term" value="F:3'-5' exonuclease activity"/>
    <property type="evidence" value="ECO:0007669"/>
    <property type="project" value="InterPro"/>
</dbReference>
<keyword evidence="3 9" id="KW-0963">Cytoplasm</keyword>
<dbReference type="Pfam" id="PF02768">
    <property type="entry name" value="DNA_pol3_beta_3"/>
    <property type="match status" value="1"/>
</dbReference>
<organism evidence="13 14">
    <name type="scientific">Candidatus Woesebacteria bacterium RBG_16_34_12</name>
    <dbReference type="NCBI Taxonomy" id="1802480"/>
    <lineage>
        <taxon>Bacteria</taxon>
        <taxon>Candidatus Woeseibacteriota</taxon>
    </lineage>
</organism>
<keyword evidence="7 9" id="KW-0239">DNA-directed DNA polymerase</keyword>
<evidence type="ECO:0000256" key="3">
    <source>
        <dbReference type="ARBA" id="ARBA00022490"/>
    </source>
</evidence>
<evidence type="ECO:0000259" key="11">
    <source>
        <dbReference type="Pfam" id="PF02767"/>
    </source>
</evidence>
<evidence type="ECO:0000256" key="7">
    <source>
        <dbReference type="ARBA" id="ARBA00022932"/>
    </source>
</evidence>
<protein>
    <recommendedName>
        <fullName evidence="9">Beta sliding clamp</fullName>
    </recommendedName>
</protein>
<dbReference type="GO" id="GO:0006271">
    <property type="term" value="P:DNA strand elongation involved in DNA replication"/>
    <property type="evidence" value="ECO:0007669"/>
    <property type="project" value="TreeGrafter"/>
</dbReference>
<dbReference type="AlphaFoldDB" id="A0A1F7X7D4"/>
<dbReference type="SMART" id="SM00480">
    <property type="entry name" value="POL3Bc"/>
    <property type="match status" value="1"/>
</dbReference>
<dbReference type="NCBIfam" id="TIGR00663">
    <property type="entry name" value="dnan"/>
    <property type="match status" value="1"/>
</dbReference>
<dbReference type="SUPFAM" id="SSF55979">
    <property type="entry name" value="DNA clamp"/>
    <property type="match status" value="3"/>
</dbReference>
<dbReference type="InterPro" id="IPR001001">
    <property type="entry name" value="DNA_polIII_beta"/>
</dbReference>
<evidence type="ECO:0000259" key="10">
    <source>
        <dbReference type="Pfam" id="PF00712"/>
    </source>
</evidence>
<keyword evidence="5 9" id="KW-0548">Nucleotidyltransferase</keyword>
<sequence>MKLQVLQENLTKALSITTRFTNIRAQLPVLGNVLISAQKNKLLISATNLENSVSLTIGAKVEKEGEITIPAKTFNDTIVNLNPGTVNLQSEKEKLTLSTSNFNSTLAGMNPSDFPSVPQTVGKSTLVLSKKKILEALNCVLFAVSSDETRPVLTGVLFILKGKELVVVATDGFRLSQKKIRINFSAKELSFILPKNILSELLRLVGESEEINLSYKESESQVVFGIDNLILASRTIEGEFPDFNKIIPHEFKIKLSLDREEFLQAVKLASVFARDSANVIKMIIKNDSLKVFAESSQVGKQETKLDAKIEGISEKDKGLTIAFNFRFLEDLLNALKSEDVYIELNDANSPGVFTDPKDPDFLHLIMPVRLQG</sequence>
<gene>
    <name evidence="13" type="ORF">A2Z22_02920</name>
</gene>
<dbReference type="PANTHER" id="PTHR30478">
    <property type="entry name" value="DNA POLYMERASE III SUBUNIT BETA"/>
    <property type="match status" value="1"/>
</dbReference>
<reference evidence="13 14" key="1">
    <citation type="journal article" date="2016" name="Nat. Commun.">
        <title>Thousands of microbial genomes shed light on interconnected biogeochemical processes in an aquifer system.</title>
        <authorList>
            <person name="Anantharaman K."/>
            <person name="Brown C.T."/>
            <person name="Hug L.A."/>
            <person name="Sharon I."/>
            <person name="Castelle C.J."/>
            <person name="Probst A.J."/>
            <person name="Thomas B.C."/>
            <person name="Singh A."/>
            <person name="Wilkins M.J."/>
            <person name="Karaoz U."/>
            <person name="Brodie E.L."/>
            <person name="Williams K.H."/>
            <person name="Hubbard S.S."/>
            <person name="Banfield J.F."/>
        </authorList>
    </citation>
    <scope>NUCLEOTIDE SEQUENCE [LARGE SCALE GENOMIC DNA]</scope>
</reference>
<comment type="subunit">
    <text evidence="9">Forms a ring-shaped head-to-tail homodimer around DNA.</text>
</comment>
<feature type="domain" description="DNA polymerase III beta sliding clamp C-terminal" evidence="12">
    <location>
        <begin position="245"/>
        <end position="369"/>
    </location>
</feature>
<evidence type="ECO:0000259" key="12">
    <source>
        <dbReference type="Pfam" id="PF02768"/>
    </source>
</evidence>
<dbReference type="Pfam" id="PF02767">
    <property type="entry name" value="DNA_pol3_beta_2"/>
    <property type="match status" value="1"/>
</dbReference>
<evidence type="ECO:0000256" key="2">
    <source>
        <dbReference type="ARBA" id="ARBA00010752"/>
    </source>
</evidence>
<evidence type="ECO:0000256" key="4">
    <source>
        <dbReference type="ARBA" id="ARBA00022679"/>
    </source>
</evidence>
<evidence type="ECO:0000313" key="14">
    <source>
        <dbReference type="Proteomes" id="UP000177053"/>
    </source>
</evidence>